<dbReference type="Pfam" id="PF00454">
    <property type="entry name" value="PI3_PI4_kinase"/>
    <property type="match status" value="1"/>
</dbReference>
<evidence type="ECO:0000259" key="2">
    <source>
        <dbReference type="PROSITE" id="PS50290"/>
    </source>
</evidence>
<name>A0A1B9G936_9TREE</name>
<dbReference type="SMART" id="SM01343">
    <property type="entry name" value="FATC"/>
    <property type="match status" value="1"/>
</dbReference>
<feature type="region of interest" description="Disordered" evidence="1">
    <location>
        <begin position="61"/>
        <end position="88"/>
    </location>
</feature>
<dbReference type="InterPro" id="IPR003152">
    <property type="entry name" value="FATC_dom"/>
</dbReference>
<dbReference type="InterPro" id="IPR036940">
    <property type="entry name" value="PI3/4_kinase_cat_sf"/>
</dbReference>
<dbReference type="PANTHER" id="PTHR11139">
    <property type="entry name" value="ATAXIA TELANGIECTASIA MUTATED ATM -RELATED"/>
    <property type="match status" value="1"/>
</dbReference>
<feature type="compositionally biased region" description="Basic and acidic residues" evidence="1">
    <location>
        <begin position="61"/>
        <end position="79"/>
    </location>
</feature>
<dbReference type="InterPro" id="IPR050517">
    <property type="entry name" value="DDR_Repair_Kinase"/>
</dbReference>
<dbReference type="EMBL" id="KI894019">
    <property type="protein sequence ID" value="OCF27501.1"/>
    <property type="molecule type" value="Genomic_DNA"/>
</dbReference>
<feature type="region of interest" description="Disordered" evidence="1">
    <location>
        <begin position="256"/>
        <end position="275"/>
    </location>
</feature>
<evidence type="ECO:0000256" key="1">
    <source>
        <dbReference type="SAM" id="MobiDB-lite"/>
    </source>
</evidence>
<dbReference type="GO" id="GO:0005634">
    <property type="term" value="C:nucleus"/>
    <property type="evidence" value="ECO:0007669"/>
    <property type="project" value="TreeGrafter"/>
</dbReference>
<dbReference type="GO" id="GO:0005737">
    <property type="term" value="C:cytoplasm"/>
    <property type="evidence" value="ECO:0007669"/>
    <property type="project" value="TreeGrafter"/>
</dbReference>
<dbReference type="OrthoDB" id="381190at2759"/>
<dbReference type="PANTHER" id="PTHR11139:SF9">
    <property type="entry name" value="SERINE_THREONINE-PROTEIN KINASE MTOR"/>
    <property type="match status" value="1"/>
</dbReference>
<dbReference type="Gene3D" id="1.10.1070.11">
    <property type="entry name" value="Phosphatidylinositol 3-/4-kinase, catalytic domain"/>
    <property type="match status" value="1"/>
</dbReference>
<accession>A0A1B9G936</accession>
<evidence type="ECO:0000259" key="3">
    <source>
        <dbReference type="PROSITE" id="PS51190"/>
    </source>
</evidence>
<sequence>MLNHNSDAFSRNLHLLPYEVIPLSPSAGLVSWVSNTQQLQSMIQINRAKNKQNDLNDKETASLLGHDPETFNPRRENPRFDPPAEMDRYDKLPIPTKIQRLKAALSHSKQSDLKDVLWQKSPSSNIWVRRRTNFARTVGVSSFVGYIIGLGDRHGSNILIDQLTWGALHIDFGDLFNVAQERSFLPEKVPFRLTRMMTNAFELASRGGLEVPGSRGTFKQASLIVMNVLRDSRSTVLAMLEAFLYDPLLSWTIGPNEPSHAEHNTQSSTERQTKTHTKRAHVQTHIVPQSLAPAAGCTGNSDIYDRIENSLIATYLETDSYMARVSSSTGMTNTKALQVLSQIERKLIGYHKDADQPLTINRQVQALIEEATDLKNLSQGYVLGWIPQW</sequence>
<dbReference type="InterPro" id="IPR000403">
    <property type="entry name" value="PI3/4_kinase_cat_dom"/>
</dbReference>
<gene>
    <name evidence="4" type="ORF">I302_02343</name>
</gene>
<dbReference type="AlphaFoldDB" id="A0A1B9G936"/>
<dbReference type="InterPro" id="IPR011009">
    <property type="entry name" value="Kinase-like_dom_sf"/>
</dbReference>
<dbReference type="GO" id="GO:0031932">
    <property type="term" value="C:TORC2 complex"/>
    <property type="evidence" value="ECO:0007669"/>
    <property type="project" value="TreeGrafter"/>
</dbReference>
<dbReference type="GO" id="GO:0031931">
    <property type="term" value="C:TORC1 complex"/>
    <property type="evidence" value="ECO:0007669"/>
    <property type="project" value="TreeGrafter"/>
</dbReference>
<dbReference type="GO" id="GO:0016242">
    <property type="term" value="P:negative regulation of macroautophagy"/>
    <property type="evidence" value="ECO:0007669"/>
    <property type="project" value="TreeGrafter"/>
</dbReference>
<feature type="domain" description="FATC" evidence="3">
    <location>
        <begin position="356"/>
        <end position="389"/>
    </location>
</feature>
<organism evidence="4">
    <name type="scientific">Kwoniella bestiolae CBS 10118</name>
    <dbReference type="NCBI Taxonomy" id="1296100"/>
    <lineage>
        <taxon>Eukaryota</taxon>
        <taxon>Fungi</taxon>
        <taxon>Dikarya</taxon>
        <taxon>Basidiomycota</taxon>
        <taxon>Agaricomycotina</taxon>
        <taxon>Tremellomycetes</taxon>
        <taxon>Tremellales</taxon>
        <taxon>Cryptococcaceae</taxon>
        <taxon>Kwoniella</taxon>
    </lineage>
</organism>
<protein>
    <submittedName>
        <fullName evidence="4">Uncharacterized protein</fullName>
    </submittedName>
</protein>
<dbReference type="GO" id="GO:0004674">
    <property type="term" value="F:protein serine/threonine kinase activity"/>
    <property type="evidence" value="ECO:0007669"/>
    <property type="project" value="TreeGrafter"/>
</dbReference>
<feature type="domain" description="PI3K/PI4K catalytic" evidence="2">
    <location>
        <begin position="1"/>
        <end position="291"/>
    </location>
</feature>
<proteinExistence type="predicted"/>
<reference evidence="4" key="2">
    <citation type="submission" date="2014-01" db="EMBL/GenBank/DDBJ databases">
        <title>Evolution of pathogenesis and genome organization in the Tremellales.</title>
        <authorList>
            <person name="Cuomo C."/>
            <person name="Litvintseva A."/>
            <person name="Heitman J."/>
            <person name="Chen Y."/>
            <person name="Sun S."/>
            <person name="Springer D."/>
            <person name="Dromer F."/>
            <person name="Young S."/>
            <person name="Zeng Q."/>
            <person name="Chapman S."/>
            <person name="Gujja S."/>
            <person name="Saif S."/>
            <person name="Birren B."/>
        </authorList>
    </citation>
    <scope>NUCLEOTIDE SEQUENCE</scope>
    <source>
        <strain evidence="4">CBS 10118</strain>
    </source>
</reference>
<dbReference type="PROSITE" id="PS51190">
    <property type="entry name" value="FATC"/>
    <property type="match status" value="1"/>
</dbReference>
<dbReference type="PROSITE" id="PS50290">
    <property type="entry name" value="PI3_4_KINASE_3"/>
    <property type="match status" value="1"/>
</dbReference>
<dbReference type="VEuPathDB" id="FungiDB:I302_02343"/>
<reference evidence="4" key="1">
    <citation type="submission" date="2013-07" db="EMBL/GenBank/DDBJ databases">
        <title>The Genome Sequence of Cryptococcus bestiolae CBS10118.</title>
        <authorList>
            <consortium name="The Broad Institute Genome Sequencing Platform"/>
            <person name="Cuomo C."/>
            <person name="Litvintseva A."/>
            <person name="Chen Y."/>
            <person name="Heitman J."/>
            <person name="Sun S."/>
            <person name="Springer D."/>
            <person name="Dromer F."/>
            <person name="Young S.K."/>
            <person name="Zeng Q."/>
            <person name="Gargeya S."/>
            <person name="Fitzgerald M."/>
            <person name="Abouelleil A."/>
            <person name="Alvarado L."/>
            <person name="Berlin A.M."/>
            <person name="Chapman S.B."/>
            <person name="Dewar J."/>
            <person name="Goldberg J."/>
            <person name="Griggs A."/>
            <person name="Gujja S."/>
            <person name="Hansen M."/>
            <person name="Howarth C."/>
            <person name="Imamovic A."/>
            <person name="Larimer J."/>
            <person name="McCowan C."/>
            <person name="Murphy C."/>
            <person name="Pearson M."/>
            <person name="Priest M."/>
            <person name="Roberts A."/>
            <person name="Saif S."/>
            <person name="Shea T."/>
            <person name="Sykes S."/>
            <person name="Wortman J."/>
            <person name="Nusbaum C."/>
            <person name="Birren B."/>
        </authorList>
    </citation>
    <scope>NUCLEOTIDE SEQUENCE [LARGE SCALE GENOMIC DNA]</scope>
    <source>
        <strain evidence="4">CBS 10118</strain>
    </source>
</reference>
<dbReference type="Pfam" id="PF02260">
    <property type="entry name" value="FATC"/>
    <property type="match status" value="1"/>
</dbReference>
<dbReference type="SUPFAM" id="SSF56112">
    <property type="entry name" value="Protein kinase-like (PK-like)"/>
    <property type="match status" value="1"/>
</dbReference>
<dbReference type="SMART" id="SM00146">
    <property type="entry name" value="PI3Kc"/>
    <property type="match status" value="1"/>
</dbReference>
<dbReference type="GO" id="GO:0031929">
    <property type="term" value="P:TOR signaling"/>
    <property type="evidence" value="ECO:0007669"/>
    <property type="project" value="TreeGrafter"/>
</dbReference>
<dbReference type="STRING" id="1296100.A0A1B9G936"/>
<evidence type="ECO:0000313" key="4">
    <source>
        <dbReference type="EMBL" id="OCF27501.1"/>
    </source>
</evidence>